<comment type="caution">
    <text evidence="2">The sequence shown here is derived from an EMBL/GenBank/DDBJ whole genome shotgun (WGS) entry which is preliminary data.</text>
</comment>
<protein>
    <submittedName>
        <fullName evidence="2">Sporulation and spore germination protein</fullName>
    </submittedName>
</protein>
<dbReference type="InterPro" id="IPR019606">
    <property type="entry name" value="GerMN"/>
</dbReference>
<proteinExistence type="predicted"/>
<accession>A0A2T0SIW4</accession>
<keyword evidence="3" id="KW-1185">Reference proteome</keyword>
<evidence type="ECO:0000259" key="1">
    <source>
        <dbReference type="SMART" id="SM00909"/>
    </source>
</evidence>
<dbReference type="Proteomes" id="UP000239209">
    <property type="component" value="Unassembled WGS sequence"/>
</dbReference>
<dbReference type="AlphaFoldDB" id="A0A2T0SIW4"/>
<organism evidence="2 3">
    <name type="scientific">Pseudosporangium ferrugineum</name>
    <dbReference type="NCBI Taxonomy" id="439699"/>
    <lineage>
        <taxon>Bacteria</taxon>
        <taxon>Bacillati</taxon>
        <taxon>Actinomycetota</taxon>
        <taxon>Actinomycetes</taxon>
        <taxon>Micromonosporales</taxon>
        <taxon>Micromonosporaceae</taxon>
        <taxon>Pseudosporangium</taxon>
    </lineage>
</organism>
<dbReference type="EMBL" id="PVZG01000001">
    <property type="protein sequence ID" value="PRY33347.1"/>
    <property type="molecule type" value="Genomic_DNA"/>
</dbReference>
<dbReference type="SMART" id="SM00909">
    <property type="entry name" value="Germane"/>
    <property type="match status" value="1"/>
</dbReference>
<dbReference type="Pfam" id="PF10646">
    <property type="entry name" value="Germane"/>
    <property type="match status" value="1"/>
</dbReference>
<feature type="domain" description="GerMN" evidence="1">
    <location>
        <begin position="79"/>
        <end position="167"/>
    </location>
</feature>
<evidence type="ECO:0000313" key="2">
    <source>
        <dbReference type="EMBL" id="PRY33347.1"/>
    </source>
</evidence>
<name>A0A2T0SIW4_9ACTN</name>
<evidence type="ECO:0000313" key="3">
    <source>
        <dbReference type="Proteomes" id="UP000239209"/>
    </source>
</evidence>
<gene>
    <name evidence="2" type="ORF">CLV70_101509</name>
</gene>
<sequence>MRPVRRLILLLLALGLALGPAGCGITLDDEPRDIETPGRLGTSGEPAPVGAGSAVLRLFMVRDGRLVRVPRRVPAPLGPRQQLDALLAGPTAEERRDGLTSAVTTMTVTGLRLSGRRATITIGDRPDELVRSDEVLAFGQIVCTLTSQTEVGTVSFESAGEPLGVPRADGSLADGPLTIADYNGLLD</sequence>
<reference evidence="2 3" key="1">
    <citation type="submission" date="2018-03" db="EMBL/GenBank/DDBJ databases">
        <title>Genomic Encyclopedia of Archaeal and Bacterial Type Strains, Phase II (KMG-II): from individual species to whole genera.</title>
        <authorList>
            <person name="Goeker M."/>
        </authorList>
    </citation>
    <scope>NUCLEOTIDE SEQUENCE [LARGE SCALE GENOMIC DNA]</scope>
    <source>
        <strain evidence="2 3">DSM 45348</strain>
    </source>
</reference>